<dbReference type="OrthoDB" id="415023at2759"/>
<dbReference type="InterPro" id="IPR038765">
    <property type="entry name" value="Papain-like_cys_pep_sf"/>
</dbReference>
<evidence type="ECO:0000313" key="9">
    <source>
        <dbReference type="EMBL" id="GMI41442.1"/>
    </source>
</evidence>
<comment type="caution">
    <text evidence="9">The sequence shown here is derived from an EMBL/GenBank/DDBJ whole genome shotgun (WGS) entry which is preliminary data.</text>
</comment>
<dbReference type="SMART" id="SM00726">
    <property type="entry name" value="UIM"/>
    <property type="match status" value="3"/>
</dbReference>
<evidence type="ECO:0000313" key="10">
    <source>
        <dbReference type="Proteomes" id="UP001165065"/>
    </source>
</evidence>
<keyword evidence="4" id="KW-0645">Protease</keyword>
<evidence type="ECO:0000256" key="1">
    <source>
        <dbReference type="ARBA" id="ARBA00000707"/>
    </source>
</evidence>
<evidence type="ECO:0000256" key="6">
    <source>
        <dbReference type="ARBA" id="ARBA00022801"/>
    </source>
</evidence>
<reference evidence="10" key="1">
    <citation type="journal article" date="2023" name="Commun. Biol.">
        <title>Genome analysis of Parmales, the sister group of diatoms, reveals the evolutionary specialization of diatoms from phago-mixotrophs to photoautotrophs.</title>
        <authorList>
            <person name="Ban H."/>
            <person name="Sato S."/>
            <person name="Yoshikawa S."/>
            <person name="Yamada K."/>
            <person name="Nakamura Y."/>
            <person name="Ichinomiya M."/>
            <person name="Sato N."/>
            <person name="Blanc-Mathieu R."/>
            <person name="Endo H."/>
            <person name="Kuwata A."/>
            <person name="Ogata H."/>
        </authorList>
    </citation>
    <scope>NUCLEOTIDE SEQUENCE [LARGE SCALE GENOMIC DNA]</scope>
</reference>
<keyword evidence="10" id="KW-1185">Reference proteome</keyword>
<dbReference type="Proteomes" id="UP001165065">
    <property type="component" value="Unassembled WGS sequence"/>
</dbReference>
<dbReference type="AlphaFoldDB" id="A0A9W7GAL4"/>
<evidence type="ECO:0000256" key="3">
    <source>
        <dbReference type="ARBA" id="ARBA00012759"/>
    </source>
</evidence>
<keyword evidence="6" id="KW-0378">Hydrolase</keyword>
<evidence type="ECO:0000256" key="4">
    <source>
        <dbReference type="ARBA" id="ARBA00022670"/>
    </source>
</evidence>
<name>A0A9W7GAL4_9STRA</name>
<dbReference type="PROSITE" id="PS50802">
    <property type="entry name" value="OTU"/>
    <property type="match status" value="1"/>
</dbReference>
<dbReference type="Pfam" id="PF02338">
    <property type="entry name" value="OTU"/>
    <property type="match status" value="1"/>
</dbReference>
<feature type="domain" description="OTU" evidence="8">
    <location>
        <begin position="87"/>
        <end position="212"/>
    </location>
</feature>
<feature type="compositionally biased region" description="Basic and acidic residues" evidence="7">
    <location>
        <begin position="9"/>
        <end position="32"/>
    </location>
</feature>
<dbReference type="GO" id="GO:0004843">
    <property type="term" value="F:cysteine-type deubiquitinase activity"/>
    <property type="evidence" value="ECO:0007669"/>
    <property type="project" value="UniProtKB-EC"/>
</dbReference>
<evidence type="ECO:0000256" key="2">
    <source>
        <dbReference type="ARBA" id="ARBA00010407"/>
    </source>
</evidence>
<evidence type="ECO:0000256" key="5">
    <source>
        <dbReference type="ARBA" id="ARBA00022786"/>
    </source>
</evidence>
<dbReference type="PANTHER" id="PTHR12419:SF4">
    <property type="entry name" value="OTU DOMAIN-CONTAINING PROTEIN 5"/>
    <property type="match status" value="1"/>
</dbReference>
<dbReference type="GO" id="GO:0061578">
    <property type="term" value="F:K63-linked deubiquitinase activity"/>
    <property type="evidence" value="ECO:0007669"/>
    <property type="project" value="TreeGrafter"/>
</dbReference>
<dbReference type="GO" id="GO:0016579">
    <property type="term" value="P:protein deubiquitination"/>
    <property type="evidence" value="ECO:0007669"/>
    <property type="project" value="TreeGrafter"/>
</dbReference>
<feature type="compositionally biased region" description="Low complexity" evidence="7">
    <location>
        <begin position="61"/>
        <end position="75"/>
    </location>
</feature>
<dbReference type="SUPFAM" id="SSF54001">
    <property type="entry name" value="Cysteine proteinases"/>
    <property type="match status" value="1"/>
</dbReference>
<dbReference type="InterPro" id="IPR003903">
    <property type="entry name" value="UIM_dom"/>
</dbReference>
<dbReference type="PANTHER" id="PTHR12419">
    <property type="entry name" value="OTU DOMAIN CONTAINING PROTEIN"/>
    <property type="match status" value="1"/>
</dbReference>
<dbReference type="Pfam" id="PF02809">
    <property type="entry name" value="UIM"/>
    <property type="match status" value="2"/>
</dbReference>
<accession>A0A9W7GAL4</accession>
<dbReference type="GO" id="GO:0006508">
    <property type="term" value="P:proteolysis"/>
    <property type="evidence" value="ECO:0007669"/>
    <property type="project" value="UniProtKB-KW"/>
</dbReference>
<evidence type="ECO:0000256" key="7">
    <source>
        <dbReference type="SAM" id="MobiDB-lite"/>
    </source>
</evidence>
<comment type="similarity">
    <text evidence="2">Belongs to the peptidase C85 family.</text>
</comment>
<feature type="compositionally biased region" description="Basic and acidic residues" evidence="7">
    <location>
        <begin position="39"/>
        <end position="50"/>
    </location>
</feature>
<keyword evidence="5" id="KW-0833">Ubl conjugation pathway</keyword>
<organism evidence="9 10">
    <name type="scientific">Triparma columacea</name>
    <dbReference type="NCBI Taxonomy" id="722753"/>
    <lineage>
        <taxon>Eukaryota</taxon>
        <taxon>Sar</taxon>
        <taxon>Stramenopiles</taxon>
        <taxon>Ochrophyta</taxon>
        <taxon>Bolidophyceae</taxon>
        <taxon>Parmales</taxon>
        <taxon>Triparmaceae</taxon>
        <taxon>Triparma</taxon>
    </lineage>
</organism>
<dbReference type="InterPro" id="IPR003323">
    <property type="entry name" value="OTU_dom"/>
</dbReference>
<dbReference type="InterPro" id="IPR050704">
    <property type="entry name" value="Peptidase_C85-like"/>
</dbReference>
<comment type="catalytic activity">
    <reaction evidence="1">
        <text>Thiol-dependent hydrolysis of ester, thioester, amide, peptide and isopeptide bonds formed by the C-terminal Gly of ubiquitin (a 76-residue protein attached to proteins as an intracellular targeting signal).</text>
        <dbReference type="EC" id="3.4.19.12"/>
    </reaction>
</comment>
<feature type="region of interest" description="Disordered" evidence="7">
    <location>
        <begin position="1"/>
        <end position="75"/>
    </location>
</feature>
<dbReference type="PROSITE" id="PS50330">
    <property type="entry name" value="UIM"/>
    <property type="match status" value="1"/>
</dbReference>
<proteinExistence type="inferred from homology"/>
<dbReference type="EC" id="3.4.19.12" evidence="3"/>
<evidence type="ECO:0000259" key="8">
    <source>
        <dbReference type="PROSITE" id="PS50802"/>
    </source>
</evidence>
<protein>
    <recommendedName>
        <fullName evidence="3">ubiquitinyl hydrolase 1</fullName>
        <ecNumber evidence="3">3.4.19.12</ecNumber>
    </recommendedName>
</protein>
<dbReference type="EMBL" id="BRYA01001297">
    <property type="protein sequence ID" value="GMI41442.1"/>
    <property type="molecule type" value="Genomic_DNA"/>
</dbReference>
<gene>
    <name evidence="9" type="ORF">TrCOL_g1481</name>
</gene>
<sequence length="393" mass="42961">MRVLVDPEGSEKQVKTQDLTRERPEVEGESRNKKSKKGTPLEEGRGERMTQSRVGGGGGRSVRNPSSMMTSSSSSSSYSAFLSSKGLKLEQVPTDGNCLFHACSLQIYSSCDYHDILRENVIKHIEANRDTYEVFLENGESWEDYLARKRRLGVFGNHVEIQAISELHSRPFVIYTPQPPYTPVNIGHDEYDGFPIRLSYEDGNHYNAVLKPDEPSFGAGLGLAGLDVGLADRTQIEESKKLSDLSVAEDAIRLKLQAISDLEATERDALQAVMEESRIGMGGGGGDDELQKVLELSRNEAGTGAGAFDGAGESFLEVGGDDEELQKALKLSRKEAEKHDWGGGGASKNPAVVNELVLNGYREDLVLKAYNLVGGEIGELIMCIDMLKGEENN</sequence>
<dbReference type="Gene3D" id="3.90.70.80">
    <property type="match status" value="1"/>
</dbReference>